<keyword evidence="8" id="KW-0449">Lipoprotein</keyword>
<organism evidence="8 9">
    <name type="scientific">Desulfuromonas soudanensis</name>
    <dbReference type="NCBI Taxonomy" id="1603606"/>
    <lineage>
        <taxon>Bacteria</taxon>
        <taxon>Pseudomonadati</taxon>
        <taxon>Thermodesulfobacteriota</taxon>
        <taxon>Desulfuromonadia</taxon>
        <taxon>Desulfuromonadales</taxon>
        <taxon>Desulfuromonadaceae</taxon>
        <taxon>Desulfuromonas</taxon>
    </lineage>
</organism>
<dbReference type="PATRIC" id="fig|1603606.3.peg.1770"/>
<evidence type="ECO:0000256" key="5">
    <source>
        <dbReference type="ARBA" id="ARBA00023049"/>
    </source>
</evidence>
<keyword evidence="9" id="KW-1185">Reference proteome</keyword>
<evidence type="ECO:0000256" key="6">
    <source>
        <dbReference type="RuleBase" id="RU003983"/>
    </source>
</evidence>
<dbReference type="KEGG" id="des:DSOUD_1626"/>
<accession>A0A0M4CWK7</accession>
<dbReference type="Proteomes" id="UP000057158">
    <property type="component" value="Chromosome"/>
</dbReference>
<dbReference type="GO" id="GO:0004222">
    <property type="term" value="F:metalloendopeptidase activity"/>
    <property type="evidence" value="ECO:0007669"/>
    <property type="project" value="InterPro"/>
</dbReference>
<dbReference type="GO" id="GO:0051603">
    <property type="term" value="P:proteolysis involved in protein catabolic process"/>
    <property type="evidence" value="ECO:0007669"/>
    <property type="project" value="TreeGrafter"/>
</dbReference>
<feature type="domain" description="Peptidase M48" evidence="7">
    <location>
        <begin position="68"/>
        <end position="249"/>
    </location>
</feature>
<dbReference type="SUPFAM" id="SSF48452">
    <property type="entry name" value="TPR-like"/>
    <property type="match status" value="1"/>
</dbReference>
<dbReference type="OrthoDB" id="9810445at2"/>
<keyword evidence="4 6" id="KW-0862">Zinc</keyword>
<dbReference type="SMART" id="SM00028">
    <property type="entry name" value="TPR"/>
    <property type="match status" value="3"/>
</dbReference>
<evidence type="ECO:0000256" key="2">
    <source>
        <dbReference type="ARBA" id="ARBA00022723"/>
    </source>
</evidence>
<reference evidence="8 9" key="1">
    <citation type="submission" date="2015-07" db="EMBL/GenBank/DDBJ databases">
        <title>Isolation and Genomic Characterization of a Novel Halophilic Metal-Reducing Deltaproteobacterium from the Deep Subsurface.</title>
        <authorList>
            <person name="Badalamenti J.P."/>
            <person name="Summers Z.M."/>
            <person name="Gralnick J.A."/>
            <person name="Bond D.R."/>
        </authorList>
    </citation>
    <scope>NUCLEOTIDE SEQUENCE [LARGE SCALE GENOMIC DNA]</scope>
    <source>
        <strain evidence="8 9">WTL</strain>
    </source>
</reference>
<evidence type="ECO:0000256" key="3">
    <source>
        <dbReference type="ARBA" id="ARBA00022801"/>
    </source>
</evidence>
<protein>
    <submittedName>
        <fullName evidence="8">Peptidase lipoprotein, M48 family, TPR domain-containing</fullName>
    </submittedName>
</protein>
<proteinExistence type="inferred from homology"/>
<dbReference type="RefSeq" id="WP_053550507.1">
    <property type="nucleotide sequence ID" value="NZ_CP010802.1"/>
</dbReference>
<comment type="cofactor">
    <cofactor evidence="6">
        <name>Zn(2+)</name>
        <dbReference type="ChEBI" id="CHEBI:29105"/>
    </cofactor>
    <text evidence="6">Binds 1 zinc ion per subunit.</text>
</comment>
<dbReference type="Gene3D" id="1.25.40.10">
    <property type="entry name" value="Tetratricopeptide repeat domain"/>
    <property type="match status" value="1"/>
</dbReference>
<name>A0A0M4CWK7_9BACT</name>
<dbReference type="EMBL" id="CP010802">
    <property type="protein sequence ID" value="ALC16404.1"/>
    <property type="molecule type" value="Genomic_DNA"/>
</dbReference>
<evidence type="ECO:0000259" key="7">
    <source>
        <dbReference type="Pfam" id="PF01435"/>
    </source>
</evidence>
<gene>
    <name evidence="8" type="ORF">DSOUD_1626</name>
</gene>
<dbReference type="Pfam" id="PF01435">
    <property type="entry name" value="Peptidase_M48"/>
    <property type="match status" value="1"/>
</dbReference>
<dbReference type="InterPro" id="IPR051156">
    <property type="entry name" value="Mito/Outer_Membr_Metalloprot"/>
</dbReference>
<sequence length="437" mass="46574">MHPLTVLQRTLSVLAAVALLGGCALNPATGRQELALITVSPAEEIALGEKTFPQALQQMGGEYPDPDLNAYVNAVGVRLGRLSGRPDLPYRVRVVNDSSPNAFALPGGFIAVSRGLLVNLDNEAQLAAVLGHEVGHVDARHAVQGMQRDTLFGAGLAVLSGVTGQASYGPLARQAGEMATALLDRSYSREQERESDRLGIDTMVRAGYDPAGAVQLQEFFYRKVEKGAEPDWLGGMFRTHPFSRDRLDANRSYIAATYPQALGNSGYRLGAEELQAATAGIREAQKGYALYDQAQALEKQGDAGRAIATYLQAASVAPDQGLILTALGMAYLRADDLASARRHLAQAVHLDGNYYASRLGLGYVYLQQEKGAAAVKEFEASMALLPTLQGGYLLAEGYEKTGKPAKAAELYRAVAEADGGGKLGRAAGERLRILEGR</sequence>
<dbReference type="PANTHER" id="PTHR22726">
    <property type="entry name" value="METALLOENDOPEPTIDASE OMA1"/>
    <property type="match status" value="1"/>
</dbReference>
<dbReference type="PANTHER" id="PTHR22726:SF1">
    <property type="entry name" value="METALLOENDOPEPTIDASE OMA1, MITOCHONDRIAL"/>
    <property type="match status" value="1"/>
</dbReference>
<evidence type="ECO:0000313" key="9">
    <source>
        <dbReference type="Proteomes" id="UP000057158"/>
    </source>
</evidence>
<dbReference type="Pfam" id="PF13181">
    <property type="entry name" value="TPR_8"/>
    <property type="match status" value="1"/>
</dbReference>
<dbReference type="GO" id="GO:0016020">
    <property type="term" value="C:membrane"/>
    <property type="evidence" value="ECO:0007669"/>
    <property type="project" value="TreeGrafter"/>
</dbReference>
<dbReference type="Gene3D" id="3.30.2010.10">
    <property type="entry name" value="Metalloproteases ('zincins'), catalytic domain"/>
    <property type="match status" value="1"/>
</dbReference>
<evidence type="ECO:0000256" key="4">
    <source>
        <dbReference type="ARBA" id="ARBA00022833"/>
    </source>
</evidence>
<dbReference type="InterPro" id="IPR019734">
    <property type="entry name" value="TPR_rpt"/>
</dbReference>
<keyword evidence="1 6" id="KW-0645">Protease</keyword>
<keyword evidence="2" id="KW-0479">Metal-binding</keyword>
<dbReference type="InterPro" id="IPR011990">
    <property type="entry name" value="TPR-like_helical_dom_sf"/>
</dbReference>
<keyword evidence="5 6" id="KW-0482">Metalloprotease</keyword>
<evidence type="ECO:0000256" key="1">
    <source>
        <dbReference type="ARBA" id="ARBA00022670"/>
    </source>
</evidence>
<dbReference type="GO" id="GO:0046872">
    <property type="term" value="F:metal ion binding"/>
    <property type="evidence" value="ECO:0007669"/>
    <property type="project" value="UniProtKB-KW"/>
</dbReference>
<evidence type="ECO:0000313" key="8">
    <source>
        <dbReference type="EMBL" id="ALC16404.1"/>
    </source>
</evidence>
<dbReference type="STRING" id="1603606.DSOUD_1626"/>
<keyword evidence="3 6" id="KW-0378">Hydrolase</keyword>
<comment type="similarity">
    <text evidence="6">Belongs to the peptidase M48 family.</text>
</comment>
<dbReference type="InterPro" id="IPR001915">
    <property type="entry name" value="Peptidase_M48"/>
</dbReference>
<dbReference type="AlphaFoldDB" id="A0A0M4CWK7"/>